<evidence type="ECO:0000313" key="13">
    <source>
        <dbReference type="EMBL" id="PIY31092.1"/>
    </source>
</evidence>
<evidence type="ECO:0000256" key="11">
    <source>
        <dbReference type="ARBA" id="ARBA00093666"/>
    </source>
</evidence>
<dbReference type="Proteomes" id="UP000230646">
    <property type="component" value="Unassembled WGS sequence"/>
</dbReference>
<keyword evidence="4" id="KW-0479">Metal-binding</keyword>
<comment type="caution">
    <text evidence="13">The sequence shown here is derived from an EMBL/GenBank/DDBJ whole genome shotgun (WGS) entry which is preliminary data.</text>
</comment>
<evidence type="ECO:0000256" key="1">
    <source>
        <dbReference type="ARBA" id="ARBA00001947"/>
    </source>
</evidence>
<evidence type="ECO:0000259" key="12">
    <source>
        <dbReference type="Pfam" id="PF08291"/>
    </source>
</evidence>
<dbReference type="GO" id="GO:0008237">
    <property type="term" value="F:metallopeptidase activity"/>
    <property type="evidence" value="ECO:0007669"/>
    <property type="project" value="UniProtKB-KW"/>
</dbReference>
<gene>
    <name evidence="13" type="ORF">COZ07_10460</name>
</gene>
<evidence type="ECO:0000256" key="5">
    <source>
        <dbReference type="ARBA" id="ARBA00022729"/>
    </source>
</evidence>
<dbReference type="GO" id="GO:0071555">
    <property type="term" value="P:cell wall organization"/>
    <property type="evidence" value="ECO:0007669"/>
    <property type="project" value="UniProtKB-KW"/>
</dbReference>
<dbReference type="AlphaFoldDB" id="A0A2M7PL62"/>
<keyword evidence="9" id="KW-0961">Cell wall biogenesis/degradation</keyword>
<feature type="domain" description="Peptidase M15A C-terminal" evidence="12">
    <location>
        <begin position="15"/>
        <end position="115"/>
    </location>
</feature>
<comment type="similarity">
    <text evidence="10">Belongs to the peptidase M15 family.</text>
</comment>
<evidence type="ECO:0000256" key="10">
    <source>
        <dbReference type="ARBA" id="ARBA00093448"/>
    </source>
</evidence>
<evidence type="ECO:0000256" key="3">
    <source>
        <dbReference type="ARBA" id="ARBA00022670"/>
    </source>
</evidence>
<evidence type="ECO:0000313" key="14">
    <source>
        <dbReference type="Proteomes" id="UP000230646"/>
    </source>
</evidence>
<evidence type="ECO:0000256" key="2">
    <source>
        <dbReference type="ARBA" id="ARBA00004776"/>
    </source>
</evidence>
<evidence type="ECO:0000256" key="7">
    <source>
        <dbReference type="ARBA" id="ARBA00022833"/>
    </source>
</evidence>
<organism evidence="13 14">
    <name type="scientific">Candidatus Infernicultor aquiphilus</name>
    <dbReference type="NCBI Taxonomy" id="1805029"/>
    <lineage>
        <taxon>Bacteria</taxon>
        <taxon>Pseudomonadati</taxon>
        <taxon>Atribacterota</taxon>
        <taxon>Candidatus Phoenicimicrobiia</taxon>
        <taxon>Candidatus Pheonicimicrobiales</taxon>
        <taxon>Candidatus Phoenicimicrobiaceae</taxon>
        <taxon>Candidatus Infernicultor</taxon>
    </lineage>
</organism>
<keyword evidence="3" id="KW-0645">Protease</keyword>
<accession>A0A2M7PL62</accession>
<dbReference type="InterPro" id="IPR010275">
    <property type="entry name" value="MepK"/>
</dbReference>
<dbReference type="GO" id="GO:0046872">
    <property type="term" value="F:metal ion binding"/>
    <property type="evidence" value="ECO:0007669"/>
    <property type="project" value="UniProtKB-KW"/>
</dbReference>
<keyword evidence="8" id="KW-0482">Metalloprotease</keyword>
<reference evidence="13 14" key="1">
    <citation type="submission" date="2017-09" db="EMBL/GenBank/DDBJ databases">
        <title>Depth-based differentiation of microbial function through sediment-hosted aquifers and enrichment of novel symbionts in the deep terrestrial subsurface.</title>
        <authorList>
            <person name="Probst A.J."/>
            <person name="Ladd B."/>
            <person name="Jarett J.K."/>
            <person name="Geller-Mcgrath D.E."/>
            <person name="Sieber C.M."/>
            <person name="Emerson J.B."/>
            <person name="Anantharaman K."/>
            <person name="Thomas B.C."/>
            <person name="Malmstrom R."/>
            <person name="Stieglmeier M."/>
            <person name="Klingl A."/>
            <person name="Woyke T."/>
            <person name="Ryan C.M."/>
            <person name="Banfield J.F."/>
        </authorList>
    </citation>
    <scope>NUCLEOTIDE SEQUENCE [LARGE SCALE GENOMIC DNA]</scope>
    <source>
        <strain evidence="13">CG_4_10_14_3_um_filter_34_13</strain>
    </source>
</reference>
<evidence type="ECO:0000256" key="9">
    <source>
        <dbReference type="ARBA" id="ARBA00023316"/>
    </source>
</evidence>
<dbReference type="InterPro" id="IPR013230">
    <property type="entry name" value="Peptidase_M15A_C"/>
</dbReference>
<dbReference type="PANTHER" id="PTHR37425">
    <property type="match status" value="1"/>
</dbReference>
<dbReference type="Pfam" id="PF08291">
    <property type="entry name" value="Peptidase_M15_3"/>
    <property type="match status" value="1"/>
</dbReference>
<dbReference type="GO" id="GO:0006508">
    <property type="term" value="P:proteolysis"/>
    <property type="evidence" value="ECO:0007669"/>
    <property type="project" value="UniProtKB-KW"/>
</dbReference>
<protein>
    <recommendedName>
        <fullName evidence="11">Murein endopeptidase K</fullName>
    </recommendedName>
</protein>
<proteinExistence type="inferred from homology"/>
<comment type="pathway">
    <text evidence="2">Cell wall biogenesis; cell wall polysaccharide biosynthesis.</text>
</comment>
<evidence type="ECO:0000256" key="8">
    <source>
        <dbReference type="ARBA" id="ARBA00023049"/>
    </source>
</evidence>
<dbReference type="InterPro" id="IPR009045">
    <property type="entry name" value="Zn_M74/Hedgehog-like"/>
</dbReference>
<evidence type="ECO:0000256" key="4">
    <source>
        <dbReference type="ARBA" id="ARBA00022723"/>
    </source>
</evidence>
<dbReference type="Gene3D" id="3.30.1380.10">
    <property type="match status" value="1"/>
</dbReference>
<evidence type="ECO:0000256" key="6">
    <source>
        <dbReference type="ARBA" id="ARBA00022801"/>
    </source>
</evidence>
<dbReference type="EMBL" id="PFKO01000387">
    <property type="protein sequence ID" value="PIY31092.1"/>
    <property type="molecule type" value="Genomic_DNA"/>
</dbReference>
<keyword evidence="6" id="KW-0378">Hydrolase</keyword>
<comment type="cofactor">
    <cofactor evidence="1">
        <name>Zn(2+)</name>
        <dbReference type="ChEBI" id="CHEBI:29105"/>
    </cofactor>
</comment>
<name>A0A2M7PL62_9BACT</name>
<dbReference type="SUPFAM" id="SSF55166">
    <property type="entry name" value="Hedgehog/DD-peptidase"/>
    <property type="match status" value="1"/>
</dbReference>
<keyword evidence="7" id="KW-0862">Zinc</keyword>
<sequence>MERLNQINEIDIAQYFKLSEFACPCCKRVMLHPLLLKKLVEFRAIIKKPIYITSGYRCSEYNQKVGGIKSSYHMLGLAADIQVEGVSALDLLEYAEMINFAGIGFYEKKNFLHLDVRPTKLARWRG</sequence>
<dbReference type="PANTHER" id="PTHR37425:SF1">
    <property type="entry name" value="OUTER MEMBRANE PROTEIN"/>
    <property type="match status" value="1"/>
</dbReference>
<keyword evidence="5" id="KW-0732">Signal</keyword>
<dbReference type="RefSeq" id="WP_406608555.1">
    <property type="nucleotide sequence ID" value="NZ_PFKO01000387.1"/>
</dbReference>